<keyword evidence="2" id="KW-1185">Reference proteome</keyword>
<evidence type="ECO:0000313" key="1">
    <source>
        <dbReference type="EMBL" id="AUN43366.1"/>
    </source>
</evidence>
<protein>
    <submittedName>
        <fullName evidence="1">Uncharacterized protein</fullName>
    </submittedName>
</protein>
<name>A0A2I6QQS7_9CAUD</name>
<dbReference type="EMBL" id="MG708274">
    <property type="protein sequence ID" value="AUN43366.1"/>
    <property type="molecule type" value="Genomic_DNA"/>
</dbReference>
<evidence type="ECO:0000313" key="2">
    <source>
        <dbReference type="Proteomes" id="UP000240716"/>
    </source>
</evidence>
<dbReference type="Proteomes" id="UP000240716">
    <property type="component" value="Segment"/>
</dbReference>
<sequence length="60" mass="7387">MTEEEVKLKLFEDYERIHGLVFSKDHKQKMMDELDLDSFTDKINEYMYFAKKPTQIFRVH</sequence>
<accession>A0A2I6QQS7</accession>
<dbReference type="RefSeq" id="YP_010648229.1">
    <property type="nucleotide sequence ID" value="NC_070725.1"/>
</dbReference>
<reference evidence="1 2" key="1">
    <citation type="submission" date="2017-12" db="EMBL/GenBank/DDBJ databases">
        <title>Streptococcus thermophilus bacteriophages and their control in the dairy environment.</title>
        <authorList>
            <person name="Duarte V.S."/>
            <person name="Treu L."/>
            <person name="Giaretta S."/>
            <person name="Campanaro S."/>
            <person name="Vidigal P.M.P."/>
            <person name="Tarrah A."/>
            <person name="Corich V."/>
            <person name="Giacomini A."/>
        </authorList>
    </citation>
    <scope>NUCLEOTIDE SEQUENCE [LARGE SCALE GENOMIC DNA]</scope>
</reference>
<proteinExistence type="predicted"/>
<dbReference type="KEGG" id="vg:77923665"/>
<dbReference type="GeneID" id="77923665"/>
<organism evidence="1 2">
    <name type="scientific">Streptococcus phage vB_SthS_VA214</name>
    <dbReference type="NCBI Taxonomy" id="2069608"/>
    <lineage>
        <taxon>Viruses</taxon>
        <taxon>Duplodnaviria</taxon>
        <taxon>Heunggongvirae</taxon>
        <taxon>Uroviricota</taxon>
        <taxon>Caudoviricetes</taxon>
        <taxon>Aliceevansviridae</taxon>
        <taxon>Moineauvirus</taxon>
        <taxon>Moineauvirus VA214</taxon>
    </lineage>
</organism>